<dbReference type="RefSeq" id="WP_165870933.1">
    <property type="nucleotide sequence ID" value="NZ_CALJUB010000019.1"/>
</dbReference>
<sequence length="58" mass="6372">MDYTHSKNNLSALSRLAVLSVLASALHLVSLFFEWILSALFCACVVRRFQTASVGGKE</sequence>
<dbReference type="AlphaFoldDB" id="A0AAE9GXU6"/>
<dbReference type="EMBL" id="CP091507">
    <property type="protein sequence ID" value="UOO79868.1"/>
    <property type="molecule type" value="Genomic_DNA"/>
</dbReference>
<protein>
    <submittedName>
        <fullName evidence="2">Uncharacterized protein</fullName>
    </submittedName>
</protein>
<keyword evidence="1" id="KW-1133">Transmembrane helix</keyword>
<dbReference type="KEGG" id="usu:LVJ78_02250"/>
<evidence type="ECO:0000313" key="3">
    <source>
        <dbReference type="Proteomes" id="UP000829756"/>
    </source>
</evidence>
<evidence type="ECO:0000256" key="1">
    <source>
        <dbReference type="SAM" id="Phobius"/>
    </source>
</evidence>
<keyword evidence="1" id="KW-0812">Transmembrane</keyword>
<reference evidence="2" key="1">
    <citation type="submission" date="2021-12" db="EMBL/GenBank/DDBJ databases">
        <authorList>
            <person name="Veyrier F.J."/>
        </authorList>
    </citation>
    <scope>NUCLEOTIDE SEQUENCE</scope>
    <source>
        <strain evidence="2">1258/02</strain>
    </source>
</reference>
<name>A0AAE9GXU6_9NEIS</name>
<dbReference type="Proteomes" id="UP000829756">
    <property type="component" value="Chromosome"/>
</dbReference>
<evidence type="ECO:0000313" key="2">
    <source>
        <dbReference type="EMBL" id="UOO79868.1"/>
    </source>
</evidence>
<keyword evidence="1" id="KW-0472">Membrane</keyword>
<gene>
    <name evidence="2" type="ORF">LVJ78_02250</name>
</gene>
<reference evidence="2" key="2">
    <citation type="journal article" date="2022" name="Res Sq">
        <title>Evolution of multicellular longitudinally dividing oral cavity symbionts (Neisseriaceae).</title>
        <authorList>
            <person name="Nyongesa S."/>
            <person name="Weber P."/>
            <person name="Bernet E."/>
            <person name="Pullido F."/>
            <person name="Nieckarz M."/>
            <person name="Delaby M."/>
            <person name="Nieves C."/>
            <person name="Viehboeck T."/>
            <person name="Krause N."/>
            <person name="Rivera-Millot A."/>
            <person name="Nakamura A."/>
            <person name="Vischer N."/>
            <person name="VanNieuwenhze M."/>
            <person name="Brun Y."/>
            <person name="Cava F."/>
            <person name="Bulgheresi S."/>
            <person name="Veyrier F."/>
        </authorList>
    </citation>
    <scope>NUCLEOTIDE SEQUENCE</scope>
    <source>
        <strain evidence="2">1258/02</strain>
    </source>
</reference>
<feature type="transmembrane region" description="Helical" evidence="1">
    <location>
        <begin position="12"/>
        <end position="37"/>
    </location>
</feature>
<proteinExistence type="predicted"/>
<organism evidence="2 3">
    <name type="scientific">Uruburuella suis</name>
    <dbReference type="NCBI Taxonomy" id="252130"/>
    <lineage>
        <taxon>Bacteria</taxon>
        <taxon>Pseudomonadati</taxon>
        <taxon>Pseudomonadota</taxon>
        <taxon>Betaproteobacteria</taxon>
        <taxon>Neisseriales</taxon>
        <taxon>Neisseriaceae</taxon>
        <taxon>Uruburuella</taxon>
    </lineage>
</organism>
<accession>A0AAE9GXU6</accession>